<gene>
    <name evidence="2" type="ORF">C0V70_18325</name>
</gene>
<accession>A0A2K9NZB3</accession>
<reference evidence="2 3" key="1">
    <citation type="submission" date="2018-01" db="EMBL/GenBank/DDBJ databases">
        <title>Complete genome sequence of Bacteriovorax stolpii DSM12778.</title>
        <authorList>
            <person name="Tang B."/>
            <person name="Chang J."/>
        </authorList>
    </citation>
    <scope>NUCLEOTIDE SEQUENCE [LARGE SCALE GENOMIC DNA]</scope>
    <source>
        <strain evidence="2 3">DSM 12778</strain>
    </source>
</reference>
<dbReference type="EMBL" id="CP025704">
    <property type="protein sequence ID" value="AUO00025.1"/>
    <property type="molecule type" value="Genomic_DNA"/>
</dbReference>
<evidence type="ECO:0000313" key="2">
    <source>
        <dbReference type="EMBL" id="AUO00025.1"/>
    </source>
</evidence>
<feature type="domain" description="Flagella basal body P-ring formation protein FlgA SAF" evidence="1">
    <location>
        <begin position="174"/>
        <end position="294"/>
    </location>
</feature>
<dbReference type="Proteomes" id="UP000235584">
    <property type="component" value="Chromosome"/>
</dbReference>
<sequence>MKYLVLLFTFSTFAVSASECQIELFSKVYRLQKDQPLVSRDIVRDSNCSPEITNKLGSIISNSEGTVGTDFLRSELQKEFSDVSVTFVNKKLSLLDFNSAIRDQLLPESNLHFTQARSLNGLSSLGLVEGEQMRAVCDACQSFGEKNIKIDIANVVANSTRTLWFASKIMAKVKVVKAKRNLSFQQKNLEPEDFYFDEVLTMTPDNALTTLDNIRFYKSNKTILQNAVVSNLDLQAVNLVNYGTPVNVTLVSSSIALQKMAMPVRSARFGETIELKGPNNKNIAGKVVDYNKVVIEL</sequence>
<dbReference type="Pfam" id="PF13144">
    <property type="entry name" value="ChapFlgA"/>
    <property type="match status" value="1"/>
</dbReference>
<organism evidence="2 3">
    <name type="scientific">Bacteriovorax stolpii</name>
    <name type="common">Bdellovibrio stolpii</name>
    <dbReference type="NCBI Taxonomy" id="960"/>
    <lineage>
        <taxon>Bacteria</taxon>
        <taxon>Pseudomonadati</taxon>
        <taxon>Bdellovibrionota</taxon>
        <taxon>Bacteriovoracia</taxon>
        <taxon>Bacteriovoracales</taxon>
        <taxon>Bacteriovoracaceae</taxon>
        <taxon>Bacteriovorax</taxon>
    </lineage>
</organism>
<dbReference type="KEGG" id="bsto:C0V70_18325"/>
<dbReference type="InterPro" id="IPR017585">
    <property type="entry name" value="SAF_FlgA"/>
</dbReference>
<dbReference type="AlphaFoldDB" id="A0A2K9NZB3"/>
<name>A0A2K9NZB3_BACTC</name>
<dbReference type="RefSeq" id="WP_102245312.1">
    <property type="nucleotide sequence ID" value="NZ_CP025704.1"/>
</dbReference>
<protein>
    <recommendedName>
        <fullName evidence="1">Flagella basal body P-ring formation protein FlgA SAF domain-containing protein</fullName>
    </recommendedName>
</protein>
<evidence type="ECO:0000313" key="3">
    <source>
        <dbReference type="Proteomes" id="UP000235584"/>
    </source>
</evidence>
<evidence type="ECO:0000259" key="1">
    <source>
        <dbReference type="Pfam" id="PF13144"/>
    </source>
</evidence>
<proteinExistence type="predicted"/>
<keyword evidence="3" id="KW-1185">Reference proteome</keyword>